<evidence type="ECO:0000256" key="2">
    <source>
        <dbReference type="ARBA" id="ARBA00004347"/>
    </source>
</evidence>
<dbReference type="EMBL" id="CACVBM020000555">
    <property type="protein sequence ID" value="CAA7020565.1"/>
    <property type="molecule type" value="Genomic_DNA"/>
</dbReference>
<feature type="repeat" description="WD" evidence="14">
    <location>
        <begin position="146"/>
        <end position="179"/>
    </location>
</feature>
<evidence type="ECO:0000256" key="11">
    <source>
        <dbReference type="ARBA" id="ARBA00023136"/>
    </source>
</evidence>
<evidence type="ECO:0000256" key="5">
    <source>
        <dbReference type="ARBA" id="ARBA00022490"/>
    </source>
</evidence>
<dbReference type="GO" id="GO:0006888">
    <property type="term" value="P:endoplasmic reticulum to Golgi vesicle-mediated transport"/>
    <property type="evidence" value="ECO:0007669"/>
    <property type="project" value="TreeGrafter"/>
</dbReference>
<protein>
    <recommendedName>
        <fullName evidence="16">COPA/B second beta-propeller domain-containing protein</fullName>
    </recommendedName>
</protein>
<evidence type="ECO:0000256" key="13">
    <source>
        <dbReference type="ARBA" id="ARBA00025536"/>
    </source>
</evidence>
<dbReference type="InterPro" id="IPR036322">
    <property type="entry name" value="WD40_repeat_dom_sf"/>
</dbReference>
<keyword evidence="7" id="KW-0677">Repeat</keyword>
<dbReference type="PROSITE" id="PS50082">
    <property type="entry name" value="WD_REPEATS_2"/>
    <property type="match status" value="5"/>
</dbReference>
<dbReference type="OrthoDB" id="1035086at2759"/>
<dbReference type="Pfam" id="PF04053">
    <property type="entry name" value="B-prop_COPA_B_2nd"/>
    <property type="match status" value="1"/>
</dbReference>
<dbReference type="PRINTS" id="PR00320">
    <property type="entry name" value="GPROTEINBRPT"/>
</dbReference>
<keyword evidence="5" id="KW-0963">Cytoplasm</keyword>
<dbReference type="AlphaFoldDB" id="A0A6D2HUE9"/>
<dbReference type="PROSITE" id="PS50294">
    <property type="entry name" value="WD_REPEATS_REGION"/>
    <property type="match status" value="5"/>
</dbReference>
<evidence type="ECO:0000256" key="9">
    <source>
        <dbReference type="ARBA" id="ARBA00022927"/>
    </source>
</evidence>
<evidence type="ECO:0000259" key="16">
    <source>
        <dbReference type="Pfam" id="PF04053"/>
    </source>
</evidence>
<reference evidence="17" key="1">
    <citation type="submission" date="2020-01" db="EMBL/GenBank/DDBJ databases">
        <authorList>
            <person name="Mishra B."/>
        </authorList>
    </citation>
    <scope>NUCLEOTIDE SEQUENCE [LARGE SCALE GENOMIC DNA]</scope>
</reference>
<dbReference type="InterPro" id="IPR050844">
    <property type="entry name" value="Coatomer_complex_subunit"/>
</dbReference>
<proteinExistence type="predicted"/>
<keyword evidence="10" id="KW-0333">Golgi apparatus</keyword>
<feature type="region of interest" description="Disordered" evidence="15">
    <location>
        <begin position="800"/>
        <end position="825"/>
    </location>
</feature>
<comment type="caution">
    <text evidence="17">The sequence shown here is derived from an EMBL/GenBank/DDBJ whole genome shotgun (WGS) entry which is preliminary data.</text>
</comment>
<comment type="function">
    <text evidence="13">The coatomer is a cytosolic protein complex that binds to dilysine motifs and reversibly associates with Golgi non-clathrin-coated vesicles, which further mediate biosynthetic protein transport from the ER, via the Golgi up to the trans Golgi network. Coatomer complex is required for budding from Golgi membranes, and is essential for the retrograde Golgi-to-ER transport of dilysine-tagged proteins.</text>
</comment>
<evidence type="ECO:0000313" key="17">
    <source>
        <dbReference type="EMBL" id="CAA7020565.1"/>
    </source>
</evidence>
<dbReference type="SUPFAM" id="SSF50978">
    <property type="entry name" value="WD40 repeat-like"/>
    <property type="match status" value="1"/>
</dbReference>
<dbReference type="InterPro" id="IPR001680">
    <property type="entry name" value="WD40_rpt"/>
</dbReference>
<dbReference type="InterPro" id="IPR019775">
    <property type="entry name" value="WD40_repeat_CS"/>
</dbReference>
<dbReference type="Proteomes" id="UP000467841">
    <property type="component" value="Unassembled WGS sequence"/>
</dbReference>
<dbReference type="FunFam" id="1.25.40.470:FF:000002">
    <property type="entry name" value="Coatomer subunit alpha"/>
    <property type="match status" value="1"/>
</dbReference>
<keyword evidence="6 14" id="KW-0853">WD repeat</keyword>
<dbReference type="GO" id="GO:0000139">
    <property type="term" value="C:Golgi membrane"/>
    <property type="evidence" value="ECO:0007669"/>
    <property type="project" value="UniProtKB-SubCell"/>
</dbReference>
<dbReference type="CDD" id="cd22948">
    <property type="entry name" value="Coatomer_WDAD_alpha"/>
    <property type="match status" value="1"/>
</dbReference>
<evidence type="ECO:0000256" key="10">
    <source>
        <dbReference type="ARBA" id="ARBA00023034"/>
    </source>
</evidence>
<sequence length="825" mass="92129">MTRSIVVSKCERKSESRTVINTEKKRVYGLSFHYKRPWILASLDCGEIQLWDYHKECLIRRFGEHQGPVYGVDLHKSTNLFVSGGDDRKIMVWDCYKSQSLFTLQGHGDIIRTVQFHHEYPWIVSASDDKTVRIWNWQSRNCICVLTGHNSYVKSASFHPTKYLVLSASMDCTVRIWDIGGLRKKTLSPADALPRSSQMFSGDDAIVKHLLQGHAAGVNSASFHPTLPLIVSGSDDNQLKLWEMDETRAWEIKTLQGHTNNVSSVIFHAKQDIIVSNSEDKSIRVWDDIEQTANLTSRQEMKLRSYPPGHPLNLQAARFGSGMITSSRTFQEEEKFWSLAAHPETNLLAAGHDSGIIIFTAKRVRPAFVVSNDFLIYAKGHELRRYEFSNQSDSHIMRLPSGARTLSYSPEKDALLISTNPDGQYELRKLSEPTSPPLYPGNYQSAVFVTPNRFAALEDSRKVLLIDLHNKIRSNFSLLVRADAVFYAGTGYLLCRSEHQLLKIDINGAFVAALKIPSGSVRHVVWSRDMESVALLSKHSIRVATKMLVSQCFIEETILVDSAAFDEIGVLLYTTLSHIKYCLPNGDIGTIQPLEVPMYITKVCGDRVFLLDQDGRNGVVTIDQSEEASVKLHSIWRVKGSDSSRLSPVAAESATELLAYESLRKGNILSAEVSYKQTRNFERLSFLYSATGNLPKLSELMKTAEAKSNLSFQLQSALFLGDVEERIRILEKTGNLTLAYTTASVHGLVDVAERLANVLGELPTLPIGKAAPSLLMPPRPVMCGGNWPMIAALGQGEEVMGDEESLGQDEEVMRAEESNVARVST</sequence>
<dbReference type="PROSITE" id="PS00678">
    <property type="entry name" value="WD_REPEATS_1"/>
    <property type="match status" value="2"/>
</dbReference>
<feature type="compositionally biased region" description="Acidic residues" evidence="15">
    <location>
        <begin position="800"/>
        <end position="810"/>
    </location>
</feature>
<evidence type="ECO:0000256" key="3">
    <source>
        <dbReference type="ARBA" id="ARBA00011775"/>
    </source>
</evidence>
<dbReference type="PANTHER" id="PTHR19876">
    <property type="entry name" value="COATOMER"/>
    <property type="match status" value="1"/>
</dbReference>
<dbReference type="InterPro" id="IPR006692">
    <property type="entry name" value="Beta-prop_COPA/B_2nd"/>
</dbReference>
<dbReference type="Pfam" id="PF00400">
    <property type="entry name" value="WD40"/>
    <property type="match status" value="5"/>
</dbReference>
<feature type="domain" description="COPA/B second beta-propeller" evidence="16">
    <location>
        <begin position="403"/>
        <end position="612"/>
    </location>
</feature>
<evidence type="ECO:0000256" key="1">
    <source>
        <dbReference type="ARBA" id="ARBA00004255"/>
    </source>
</evidence>
<dbReference type="InterPro" id="IPR020472">
    <property type="entry name" value="WD40_PAC1"/>
</dbReference>
<dbReference type="GO" id="GO:0006890">
    <property type="term" value="P:retrograde vesicle-mediated transport, Golgi to endoplasmic reticulum"/>
    <property type="evidence" value="ECO:0007669"/>
    <property type="project" value="TreeGrafter"/>
</dbReference>
<dbReference type="Gene3D" id="2.130.10.10">
    <property type="entry name" value="YVTN repeat-like/Quinoprotein amine dehydrogenase"/>
    <property type="match status" value="1"/>
</dbReference>
<feature type="repeat" description="WD" evidence="14">
    <location>
        <begin position="255"/>
        <end position="287"/>
    </location>
</feature>
<evidence type="ECO:0000256" key="15">
    <source>
        <dbReference type="SAM" id="MobiDB-lite"/>
    </source>
</evidence>
<dbReference type="GO" id="GO:0030126">
    <property type="term" value="C:COPI vesicle coat"/>
    <property type="evidence" value="ECO:0007669"/>
    <property type="project" value="TreeGrafter"/>
</dbReference>
<dbReference type="PANTHER" id="PTHR19876:SF1">
    <property type="entry name" value="COATOMER SUBUNIT ALPHA"/>
    <property type="match status" value="1"/>
</dbReference>
<keyword evidence="12" id="KW-0968">Cytoplasmic vesicle</keyword>
<organism evidence="17 18">
    <name type="scientific">Microthlaspi erraticum</name>
    <dbReference type="NCBI Taxonomy" id="1685480"/>
    <lineage>
        <taxon>Eukaryota</taxon>
        <taxon>Viridiplantae</taxon>
        <taxon>Streptophyta</taxon>
        <taxon>Embryophyta</taxon>
        <taxon>Tracheophyta</taxon>
        <taxon>Spermatophyta</taxon>
        <taxon>Magnoliopsida</taxon>
        <taxon>eudicotyledons</taxon>
        <taxon>Gunneridae</taxon>
        <taxon>Pentapetalae</taxon>
        <taxon>rosids</taxon>
        <taxon>malvids</taxon>
        <taxon>Brassicales</taxon>
        <taxon>Brassicaceae</taxon>
        <taxon>Coluteocarpeae</taxon>
        <taxon>Microthlaspi</taxon>
    </lineage>
</organism>
<dbReference type="InterPro" id="IPR015943">
    <property type="entry name" value="WD40/YVTN_repeat-like_dom_sf"/>
</dbReference>
<evidence type="ECO:0000256" key="7">
    <source>
        <dbReference type="ARBA" id="ARBA00022737"/>
    </source>
</evidence>
<evidence type="ECO:0000256" key="4">
    <source>
        <dbReference type="ARBA" id="ARBA00022448"/>
    </source>
</evidence>
<dbReference type="Gene3D" id="1.25.40.470">
    <property type="match status" value="1"/>
</dbReference>
<dbReference type="GO" id="GO:0006891">
    <property type="term" value="P:intra-Golgi vesicle-mediated transport"/>
    <property type="evidence" value="ECO:0007669"/>
    <property type="project" value="TreeGrafter"/>
</dbReference>
<evidence type="ECO:0000256" key="14">
    <source>
        <dbReference type="PROSITE-ProRule" id="PRU00221"/>
    </source>
</evidence>
<evidence type="ECO:0000313" key="18">
    <source>
        <dbReference type="Proteomes" id="UP000467841"/>
    </source>
</evidence>
<keyword evidence="8" id="KW-0931">ER-Golgi transport</keyword>
<comment type="subcellular location">
    <subcellularLocation>
        <location evidence="2">Cytoplasmic vesicle</location>
        <location evidence="2">COPI-coated vesicle membrane</location>
        <topology evidence="2">Peripheral membrane protein</topology>
        <orientation evidence="2">Cytoplasmic side</orientation>
    </subcellularLocation>
    <subcellularLocation>
        <location evidence="1">Golgi apparatus membrane</location>
        <topology evidence="1">Peripheral membrane protein</topology>
        <orientation evidence="1">Cytoplasmic side</orientation>
    </subcellularLocation>
</comment>
<dbReference type="SUPFAM" id="SSF63829">
    <property type="entry name" value="Calcium-dependent phosphotriesterase"/>
    <property type="match status" value="1"/>
</dbReference>
<evidence type="ECO:0000256" key="8">
    <source>
        <dbReference type="ARBA" id="ARBA00022892"/>
    </source>
</evidence>
<accession>A0A6D2HUE9</accession>
<feature type="repeat" description="WD" evidence="14">
    <location>
        <begin position="211"/>
        <end position="252"/>
    </location>
</feature>
<dbReference type="CDD" id="cd00200">
    <property type="entry name" value="WD40"/>
    <property type="match status" value="1"/>
</dbReference>
<gene>
    <name evidence="17" type="ORF">MERR_LOCUS7800</name>
</gene>
<keyword evidence="11" id="KW-0472">Membrane</keyword>
<keyword evidence="4" id="KW-0813">Transport</keyword>
<keyword evidence="18" id="KW-1185">Reference proteome</keyword>
<name>A0A6D2HUE9_9BRAS</name>
<evidence type="ECO:0000256" key="6">
    <source>
        <dbReference type="ARBA" id="ARBA00022574"/>
    </source>
</evidence>
<evidence type="ECO:0000256" key="12">
    <source>
        <dbReference type="ARBA" id="ARBA00023329"/>
    </source>
</evidence>
<feature type="repeat" description="WD" evidence="14">
    <location>
        <begin position="104"/>
        <end position="145"/>
    </location>
</feature>
<dbReference type="SMART" id="SM00320">
    <property type="entry name" value="WD40"/>
    <property type="match status" value="7"/>
</dbReference>
<dbReference type="InterPro" id="IPR047312">
    <property type="entry name" value="Coatomer_alpha_WD-assoc_reg"/>
</dbReference>
<feature type="repeat" description="WD" evidence="14">
    <location>
        <begin position="62"/>
        <end position="103"/>
    </location>
</feature>
<comment type="subunit">
    <text evidence="3">Oligomeric complex that consists of at least the alpha, beta, beta', gamma, delta, epsilon and zeta subunits.</text>
</comment>
<dbReference type="GO" id="GO:0006886">
    <property type="term" value="P:intracellular protein transport"/>
    <property type="evidence" value="ECO:0007669"/>
    <property type="project" value="InterPro"/>
</dbReference>
<keyword evidence="9" id="KW-0653">Protein transport</keyword>
<dbReference type="GO" id="GO:0005198">
    <property type="term" value="F:structural molecule activity"/>
    <property type="evidence" value="ECO:0007669"/>
    <property type="project" value="InterPro"/>
</dbReference>